<organism evidence="2 3">
    <name type="scientific">Shewanella corallii</name>
    <dbReference type="NCBI Taxonomy" id="560080"/>
    <lineage>
        <taxon>Bacteria</taxon>
        <taxon>Pseudomonadati</taxon>
        <taxon>Pseudomonadota</taxon>
        <taxon>Gammaproteobacteria</taxon>
        <taxon>Alteromonadales</taxon>
        <taxon>Shewanellaceae</taxon>
        <taxon>Shewanella</taxon>
    </lineage>
</organism>
<sequence>MSDIKTLIIAELEKIIAAKGEACPDIVGETRFLQDLPMDSLDLATLLVTLELETGKDPFRDGFKGFQTLNELSALYQAA</sequence>
<dbReference type="PROSITE" id="PS50075">
    <property type="entry name" value="CARRIER"/>
    <property type="match status" value="1"/>
</dbReference>
<feature type="domain" description="Carrier" evidence="1">
    <location>
        <begin position="1"/>
        <end position="79"/>
    </location>
</feature>
<accession>A0ABT0N4F2</accession>
<gene>
    <name evidence="2" type="ORF">L2725_04545</name>
</gene>
<comment type="caution">
    <text evidence="2">The sequence shown here is derived from an EMBL/GenBank/DDBJ whole genome shotgun (WGS) entry which is preliminary data.</text>
</comment>
<proteinExistence type="predicted"/>
<evidence type="ECO:0000313" key="3">
    <source>
        <dbReference type="Proteomes" id="UP001202831"/>
    </source>
</evidence>
<dbReference type="Proteomes" id="UP001202831">
    <property type="component" value="Unassembled WGS sequence"/>
</dbReference>
<dbReference type="InterPro" id="IPR009081">
    <property type="entry name" value="PP-bd_ACP"/>
</dbReference>
<dbReference type="RefSeq" id="WP_115135027.1">
    <property type="nucleotide sequence ID" value="NZ_JAKIKT010000001.1"/>
</dbReference>
<protein>
    <recommendedName>
        <fullName evidence="1">Carrier domain-containing protein</fullName>
    </recommendedName>
</protein>
<evidence type="ECO:0000313" key="2">
    <source>
        <dbReference type="EMBL" id="MCL2913055.1"/>
    </source>
</evidence>
<dbReference type="InterPro" id="IPR036736">
    <property type="entry name" value="ACP-like_sf"/>
</dbReference>
<dbReference type="EMBL" id="JAKIKT010000001">
    <property type="protein sequence ID" value="MCL2913055.1"/>
    <property type="molecule type" value="Genomic_DNA"/>
</dbReference>
<evidence type="ECO:0000259" key="1">
    <source>
        <dbReference type="PROSITE" id="PS50075"/>
    </source>
</evidence>
<reference evidence="2 3" key="1">
    <citation type="submission" date="2022-01" db="EMBL/GenBank/DDBJ databases">
        <title>Whole genome-based taxonomy of the Shewanellaceae.</title>
        <authorList>
            <person name="Martin-Rodriguez A.J."/>
        </authorList>
    </citation>
    <scope>NUCLEOTIDE SEQUENCE [LARGE SCALE GENOMIC DNA]</scope>
    <source>
        <strain evidence="2 3">DSM 21332</strain>
    </source>
</reference>
<dbReference type="SUPFAM" id="SSF47336">
    <property type="entry name" value="ACP-like"/>
    <property type="match status" value="1"/>
</dbReference>
<keyword evidence="3" id="KW-1185">Reference proteome</keyword>
<dbReference type="Gene3D" id="1.10.1200.10">
    <property type="entry name" value="ACP-like"/>
    <property type="match status" value="1"/>
</dbReference>
<name>A0ABT0N4F2_9GAMM</name>